<dbReference type="EMBL" id="ABJB010950370">
    <property type="status" value="NOT_ANNOTATED_CDS"/>
    <property type="molecule type" value="Genomic_DNA"/>
</dbReference>
<evidence type="ECO:0000313" key="1">
    <source>
        <dbReference type="EMBL" id="EEC16377.1"/>
    </source>
</evidence>
<dbReference type="InParanoid" id="B7QC05"/>
<protein>
    <submittedName>
        <fullName evidence="1 2">Uncharacterized protein</fullName>
    </submittedName>
</protein>
<sequence>MGESTCEYAQIHGKVKENEYTLELGAKYGSMWSSKNQTMFLETTGQHPAP</sequence>
<dbReference type="Proteomes" id="UP000001555">
    <property type="component" value="Unassembled WGS sequence"/>
</dbReference>
<dbReference type="VEuPathDB" id="VectorBase:ISCI012728"/>
<dbReference type="VEuPathDB" id="VectorBase:ISCW012728"/>
<dbReference type="PaxDb" id="6945-B7QC05"/>
<reference evidence="2" key="2">
    <citation type="submission" date="2020-05" db="UniProtKB">
        <authorList>
            <consortium name="EnsemblMetazoa"/>
        </authorList>
    </citation>
    <scope>IDENTIFICATION</scope>
    <source>
        <strain evidence="2">wikel</strain>
    </source>
</reference>
<dbReference type="EnsemblMetazoa" id="ISCW012728-RA">
    <property type="protein sequence ID" value="ISCW012728-PA"/>
    <property type="gene ID" value="ISCW012728"/>
</dbReference>
<keyword evidence="3" id="KW-1185">Reference proteome</keyword>
<proteinExistence type="predicted"/>
<dbReference type="AlphaFoldDB" id="B7QC05"/>
<name>B7QC05_IXOSC</name>
<evidence type="ECO:0000313" key="3">
    <source>
        <dbReference type="Proteomes" id="UP000001555"/>
    </source>
</evidence>
<dbReference type="HOGENOM" id="CLU_3130179_0_0_1"/>
<reference evidence="1 3" key="1">
    <citation type="submission" date="2008-03" db="EMBL/GenBank/DDBJ databases">
        <title>Annotation of Ixodes scapularis.</title>
        <authorList>
            <consortium name="Ixodes scapularis Genome Project Consortium"/>
            <person name="Caler E."/>
            <person name="Hannick L.I."/>
            <person name="Bidwell S."/>
            <person name="Joardar V."/>
            <person name="Thiagarajan M."/>
            <person name="Amedeo P."/>
            <person name="Galinsky K.J."/>
            <person name="Schobel S."/>
            <person name="Inman J."/>
            <person name="Hostetler J."/>
            <person name="Miller J."/>
            <person name="Hammond M."/>
            <person name="Megy K."/>
            <person name="Lawson D."/>
            <person name="Kodira C."/>
            <person name="Sutton G."/>
            <person name="Meyer J."/>
            <person name="Hill C.A."/>
            <person name="Birren B."/>
            <person name="Nene V."/>
            <person name="Collins F."/>
            <person name="Alarcon-Chaidez F."/>
            <person name="Wikel S."/>
            <person name="Strausberg R."/>
        </authorList>
    </citation>
    <scope>NUCLEOTIDE SEQUENCE [LARGE SCALE GENOMIC DNA]</scope>
    <source>
        <strain evidence="3">Wikel</strain>
        <strain evidence="1">Wikel colony</strain>
    </source>
</reference>
<organism>
    <name type="scientific">Ixodes scapularis</name>
    <name type="common">Black-legged tick</name>
    <name type="synonym">Deer tick</name>
    <dbReference type="NCBI Taxonomy" id="6945"/>
    <lineage>
        <taxon>Eukaryota</taxon>
        <taxon>Metazoa</taxon>
        <taxon>Ecdysozoa</taxon>
        <taxon>Arthropoda</taxon>
        <taxon>Chelicerata</taxon>
        <taxon>Arachnida</taxon>
        <taxon>Acari</taxon>
        <taxon>Parasitiformes</taxon>
        <taxon>Ixodida</taxon>
        <taxon>Ixodoidea</taxon>
        <taxon>Ixodidae</taxon>
        <taxon>Ixodinae</taxon>
        <taxon>Ixodes</taxon>
    </lineage>
</organism>
<accession>B7QC05</accession>
<gene>
    <name evidence="1" type="ORF">IscW_ISCW012728</name>
</gene>
<evidence type="ECO:0000313" key="2">
    <source>
        <dbReference type="EnsemblMetazoa" id="ISCW012728-PA"/>
    </source>
</evidence>
<feature type="non-terminal residue" evidence="1">
    <location>
        <position position="50"/>
    </location>
</feature>
<dbReference type="EMBL" id="DS903912">
    <property type="protein sequence ID" value="EEC16377.1"/>
    <property type="molecule type" value="Genomic_DNA"/>
</dbReference>